<dbReference type="EMBL" id="MU069442">
    <property type="protein sequence ID" value="KAF5843429.1"/>
    <property type="molecule type" value="Genomic_DNA"/>
</dbReference>
<evidence type="ECO:0000313" key="2">
    <source>
        <dbReference type="Proteomes" id="UP000815325"/>
    </source>
</evidence>
<organism evidence="1 2">
    <name type="scientific">Dunaliella salina</name>
    <name type="common">Green alga</name>
    <name type="synonym">Protococcus salinus</name>
    <dbReference type="NCBI Taxonomy" id="3046"/>
    <lineage>
        <taxon>Eukaryota</taxon>
        <taxon>Viridiplantae</taxon>
        <taxon>Chlorophyta</taxon>
        <taxon>core chlorophytes</taxon>
        <taxon>Chlorophyceae</taxon>
        <taxon>CS clade</taxon>
        <taxon>Chlamydomonadales</taxon>
        <taxon>Dunaliellaceae</taxon>
        <taxon>Dunaliella</taxon>
    </lineage>
</organism>
<reference evidence="1" key="1">
    <citation type="submission" date="2017-08" db="EMBL/GenBank/DDBJ databases">
        <authorList>
            <person name="Polle J.E."/>
            <person name="Barry K."/>
            <person name="Cushman J."/>
            <person name="Schmutz J."/>
            <person name="Tran D."/>
            <person name="Hathwaick L.T."/>
            <person name="Yim W.C."/>
            <person name="Jenkins J."/>
            <person name="Mckie-Krisberg Z.M."/>
            <person name="Prochnik S."/>
            <person name="Lindquist E."/>
            <person name="Dockter R.B."/>
            <person name="Adam C."/>
            <person name="Molina H."/>
            <person name="Bunkerborg J."/>
            <person name="Jin E."/>
            <person name="Buchheim M."/>
            <person name="Magnuson J."/>
        </authorList>
    </citation>
    <scope>NUCLEOTIDE SEQUENCE</scope>
    <source>
        <strain evidence="1">CCAP 19/18</strain>
    </source>
</reference>
<keyword evidence="2" id="KW-1185">Reference proteome</keyword>
<accession>A0ABQ7H998</accession>
<gene>
    <name evidence="1" type="ORF">DUNSADRAFT_15724</name>
</gene>
<evidence type="ECO:0008006" key="3">
    <source>
        <dbReference type="Google" id="ProtNLM"/>
    </source>
</evidence>
<evidence type="ECO:0000313" key="1">
    <source>
        <dbReference type="EMBL" id="KAF5843429.1"/>
    </source>
</evidence>
<comment type="caution">
    <text evidence="1">The sequence shown here is derived from an EMBL/GenBank/DDBJ whole genome shotgun (WGS) entry which is preliminary data.</text>
</comment>
<protein>
    <recommendedName>
        <fullName evidence="3">Encoded protein</fullName>
    </recommendedName>
</protein>
<name>A0ABQ7H998_DUNSA</name>
<proteinExistence type="predicted"/>
<dbReference type="Proteomes" id="UP000815325">
    <property type="component" value="Unassembled WGS sequence"/>
</dbReference>
<sequence>MCSKSKMHGIQQVARTIGQGSSTLNHHAWKCALLRLWMRRKEPPAEPAHQLQHQAQCILYLWSSWPHLQTSISVHIQGQGESHHLGVWRT</sequence>